<sequence length="706" mass="78577">MDQETEQTQDSTEHEPVEEEPEKEQEQSDDPNKVSPYLTTFPTAMMKFASFRKNKVPDSSNATKVPDAKKQPLEGPFALGPLVFPKLQRFNNINFFLILYCMVVLAQGLVFGLVGLSIGHFQKEFYLSRPEKVVLIFSYDVISLLVAILVAYYGSKWNRSKWVAAGAFLVGLGSIFCAIPYMKYEIVAPMEENEELCIEDEDRSMAECGESLVPHRSEILSLFIFGQCLQGLAGMPIYILGVIFLYDHTATHSAGIYLGIGEAVQILGYGLGYTVGSPNLKPPNNQALNEEITYNFLKEQINWWAGFLSAALLAWFAFLPLLCFPTNLPGSHKLRHRKEKEPLTFDKRLKYKKFGPKLKDLLNALQCLSKCPLLICHAMCKATESLSYIGATEFLPKYLENQFLLTPSLATLLTGIILVPGGAIGSFLGGLIVSKLRMSCKSQMRFVMVTSIISLLLFVLIAFVECETVKFAGISEDYDGSGIMGNLTASCNMHCGCASTVYASVCGRDDIEYFSPCFAGCKSKKHLNNEKTYYNCSCIKEGLTTADTEGDFVDAFPGKCNTKCFKLPLFFAFFFSAITFSSSSNIPIILIILRTLPPNLKSLGMGVTYTTLRLFGSIPGPILFRLTANSSCIYWDINKCGVRGRCWIYNKSKMVYILLGLCSACKLATTFLSFSALHKYDLMVGESSENLDLPEKEAKETRTRQK</sequence>
<proteinExistence type="inferred from homology"/>
<comment type="similarity">
    <text evidence="2 10">Belongs to the organo anion transporter (TC 2.A.60) family.</text>
</comment>
<dbReference type="Pfam" id="PF07648">
    <property type="entry name" value="Kazal_2"/>
    <property type="match status" value="1"/>
</dbReference>
<dbReference type="GO" id="GO:0043252">
    <property type="term" value="P:sodium-independent organic anion transport"/>
    <property type="evidence" value="ECO:0007669"/>
    <property type="project" value="TreeGrafter"/>
</dbReference>
<feature type="region of interest" description="Disordered" evidence="11">
    <location>
        <begin position="1"/>
        <end position="38"/>
    </location>
</feature>
<comment type="caution">
    <text evidence="14">The sequence shown here is derived from an EMBL/GenBank/DDBJ whole genome shotgun (WGS) entry which is preliminary data.</text>
</comment>
<dbReference type="GO" id="GO:0006811">
    <property type="term" value="P:monoatomic ion transport"/>
    <property type="evidence" value="ECO:0007669"/>
    <property type="project" value="UniProtKB-KW"/>
</dbReference>
<evidence type="ECO:0000259" key="12">
    <source>
        <dbReference type="PROSITE" id="PS50850"/>
    </source>
</evidence>
<feature type="domain" description="Major facilitator superfamily (MFS) profile" evidence="12">
    <location>
        <begin position="96"/>
        <end position="678"/>
    </location>
</feature>
<dbReference type="Pfam" id="PF03137">
    <property type="entry name" value="OATP"/>
    <property type="match status" value="1"/>
</dbReference>
<keyword evidence="6 10" id="KW-1133">Transmembrane helix</keyword>
<accession>A0AAU9ZIU7</accession>
<evidence type="ECO:0000256" key="9">
    <source>
        <dbReference type="ARBA" id="ARBA00023180"/>
    </source>
</evidence>
<dbReference type="PANTHER" id="PTHR11388:SF95">
    <property type="entry name" value="SOLUTE CARRIER ORGANIC ANION TRANSPORTER FAMILY MEMBER 6A1"/>
    <property type="match status" value="1"/>
</dbReference>
<gene>
    <name evidence="14" type="primary">Slco6b1</name>
    <name evidence="14" type="ORF">PHOROB_LOCUS9034</name>
</gene>
<organism evidence="14 15">
    <name type="scientific">Phodopus roborovskii</name>
    <name type="common">Roborovski's desert hamster</name>
    <name type="synonym">Cricetulus roborovskii</name>
    <dbReference type="NCBI Taxonomy" id="109678"/>
    <lineage>
        <taxon>Eukaryota</taxon>
        <taxon>Metazoa</taxon>
        <taxon>Chordata</taxon>
        <taxon>Craniata</taxon>
        <taxon>Vertebrata</taxon>
        <taxon>Euteleostomi</taxon>
        <taxon>Mammalia</taxon>
        <taxon>Eutheria</taxon>
        <taxon>Euarchontoglires</taxon>
        <taxon>Glires</taxon>
        <taxon>Rodentia</taxon>
        <taxon>Myomorpha</taxon>
        <taxon>Muroidea</taxon>
        <taxon>Cricetidae</taxon>
        <taxon>Cricetinae</taxon>
        <taxon>Phodopus</taxon>
    </lineage>
</organism>
<protein>
    <recommendedName>
        <fullName evidence="10">Solute carrier organic anion transporter family member</fullName>
    </recommendedName>
</protein>
<dbReference type="InterPro" id="IPR002350">
    <property type="entry name" value="Kazal_dom"/>
</dbReference>
<dbReference type="Gene3D" id="1.20.1250.20">
    <property type="entry name" value="MFS general substrate transporter like domains"/>
    <property type="match status" value="1"/>
</dbReference>
<keyword evidence="4" id="KW-1003">Cell membrane</keyword>
<feature type="transmembrane region" description="Helical" evidence="10">
    <location>
        <begin position="95"/>
        <end position="121"/>
    </location>
</feature>
<dbReference type="InterPro" id="IPR036259">
    <property type="entry name" value="MFS_trans_sf"/>
</dbReference>
<dbReference type="SUPFAM" id="SSF103473">
    <property type="entry name" value="MFS general substrate transporter"/>
    <property type="match status" value="1"/>
</dbReference>
<evidence type="ECO:0000256" key="6">
    <source>
        <dbReference type="ARBA" id="ARBA00022989"/>
    </source>
</evidence>
<evidence type="ECO:0000256" key="4">
    <source>
        <dbReference type="ARBA" id="ARBA00022475"/>
    </source>
</evidence>
<dbReference type="InterPro" id="IPR020846">
    <property type="entry name" value="MFS_dom"/>
</dbReference>
<dbReference type="FunFam" id="1.20.1250.20:FF:000384">
    <property type="entry name" value="Solute carrier organic anion transporter family member"/>
    <property type="match status" value="1"/>
</dbReference>
<feature type="transmembrane region" description="Helical" evidence="10">
    <location>
        <begin position="569"/>
        <end position="593"/>
    </location>
</feature>
<evidence type="ECO:0000256" key="3">
    <source>
        <dbReference type="ARBA" id="ARBA00022448"/>
    </source>
</evidence>
<feature type="transmembrane region" description="Helical" evidence="10">
    <location>
        <begin position="219"/>
        <end position="246"/>
    </location>
</feature>
<feature type="transmembrane region" description="Helical" evidence="10">
    <location>
        <begin position="446"/>
        <end position="464"/>
    </location>
</feature>
<dbReference type="Proteomes" id="UP001152836">
    <property type="component" value="Unassembled WGS sequence"/>
</dbReference>
<evidence type="ECO:0000313" key="14">
    <source>
        <dbReference type="EMBL" id="CAH6791993.1"/>
    </source>
</evidence>
<feature type="transmembrane region" description="Helical" evidence="10">
    <location>
        <begin position="162"/>
        <end position="182"/>
    </location>
</feature>
<comment type="subcellular location">
    <subcellularLocation>
        <location evidence="1 10">Cell membrane</location>
        <topology evidence="1 10">Multi-pass membrane protein</topology>
    </subcellularLocation>
</comment>
<keyword evidence="8" id="KW-1015">Disulfide bond</keyword>
<dbReference type="GO" id="GO:0015347">
    <property type="term" value="F:sodium-independent organic anion transmembrane transporter activity"/>
    <property type="evidence" value="ECO:0007669"/>
    <property type="project" value="TreeGrafter"/>
</dbReference>
<evidence type="ECO:0000256" key="10">
    <source>
        <dbReference type="RuleBase" id="RU362056"/>
    </source>
</evidence>
<dbReference type="SUPFAM" id="SSF100895">
    <property type="entry name" value="Kazal-type serine protease inhibitors"/>
    <property type="match status" value="1"/>
</dbReference>
<dbReference type="PROSITE" id="PS50850">
    <property type="entry name" value="MFS"/>
    <property type="match status" value="1"/>
</dbReference>
<feature type="transmembrane region" description="Helical" evidence="10">
    <location>
        <begin position="133"/>
        <end position="155"/>
    </location>
</feature>
<feature type="transmembrane region" description="Helical" evidence="10">
    <location>
        <begin position="655"/>
        <end position="677"/>
    </location>
</feature>
<dbReference type="NCBIfam" id="TIGR00805">
    <property type="entry name" value="oat"/>
    <property type="match status" value="1"/>
</dbReference>
<dbReference type="InterPro" id="IPR036058">
    <property type="entry name" value="Kazal_dom_sf"/>
</dbReference>
<dbReference type="EMBL" id="CALSGD010001445">
    <property type="protein sequence ID" value="CAH6791993.1"/>
    <property type="molecule type" value="Genomic_DNA"/>
</dbReference>
<evidence type="ECO:0000256" key="8">
    <source>
        <dbReference type="ARBA" id="ARBA00023157"/>
    </source>
</evidence>
<dbReference type="FunFam" id="1.20.1250.20:FF:000363">
    <property type="entry name" value="Solute carrier organic anion transporter family member"/>
    <property type="match status" value="1"/>
</dbReference>
<keyword evidence="3 10" id="KW-0813">Transport</keyword>
<feature type="transmembrane region" description="Helical" evidence="10">
    <location>
        <begin position="409"/>
        <end position="434"/>
    </location>
</feature>
<evidence type="ECO:0000256" key="11">
    <source>
        <dbReference type="SAM" id="MobiDB-lite"/>
    </source>
</evidence>
<dbReference type="PROSITE" id="PS51465">
    <property type="entry name" value="KAZAL_2"/>
    <property type="match status" value="1"/>
</dbReference>
<dbReference type="GO" id="GO:0016323">
    <property type="term" value="C:basolateral plasma membrane"/>
    <property type="evidence" value="ECO:0007669"/>
    <property type="project" value="TreeGrafter"/>
</dbReference>
<keyword evidence="5 10" id="KW-0812">Transmembrane</keyword>
<comment type="caution">
    <text evidence="10">Lacks conserved residue(s) required for the propagation of feature annotation.</text>
</comment>
<keyword evidence="10" id="KW-0406">Ion transport</keyword>
<feature type="transmembrane region" description="Helical" evidence="10">
    <location>
        <begin position="301"/>
        <end position="322"/>
    </location>
</feature>
<evidence type="ECO:0000313" key="15">
    <source>
        <dbReference type="Proteomes" id="UP001152836"/>
    </source>
</evidence>
<keyword evidence="15" id="KW-1185">Reference proteome</keyword>
<evidence type="ECO:0000259" key="13">
    <source>
        <dbReference type="PROSITE" id="PS51465"/>
    </source>
</evidence>
<dbReference type="PANTHER" id="PTHR11388">
    <property type="entry name" value="ORGANIC ANION TRANSPORTER"/>
    <property type="match status" value="1"/>
</dbReference>
<dbReference type="AlphaFoldDB" id="A0AAU9ZIU7"/>
<evidence type="ECO:0000256" key="5">
    <source>
        <dbReference type="ARBA" id="ARBA00022692"/>
    </source>
</evidence>
<keyword evidence="7 10" id="KW-0472">Membrane</keyword>
<feature type="domain" description="Kazal-like" evidence="13">
    <location>
        <begin position="485"/>
        <end position="540"/>
    </location>
</feature>
<reference evidence="14" key="1">
    <citation type="submission" date="2022-06" db="EMBL/GenBank/DDBJ databases">
        <authorList>
            <person name="Andreotti S."/>
            <person name="Wyler E."/>
        </authorList>
    </citation>
    <scope>NUCLEOTIDE SEQUENCE</scope>
</reference>
<dbReference type="InterPro" id="IPR004156">
    <property type="entry name" value="OATP"/>
</dbReference>
<name>A0AAU9ZIU7_PHORO</name>
<evidence type="ECO:0000256" key="1">
    <source>
        <dbReference type="ARBA" id="ARBA00004651"/>
    </source>
</evidence>
<evidence type="ECO:0000256" key="7">
    <source>
        <dbReference type="ARBA" id="ARBA00023136"/>
    </source>
</evidence>
<keyword evidence="9" id="KW-0325">Glycoprotein</keyword>
<evidence type="ECO:0000256" key="2">
    <source>
        <dbReference type="ARBA" id="ARBA00009657"/>
    </source>
</evidence>